<sequence>MSAGDETLVPETNRENVWCSQPIMPAVEYGRSLSTTTAEETLEINVQPPKSRKSCEDMLIKQGRQIQTLYELHKETLEKVRWIQNQIKLQNEKKKKIDLSEKIFNLIDKENHLDSDDVINEETYNFEVSRQDTHPVDNPLAK</sequence>
<accession>A0A2Z6RCC4</accession>
<name>A0A2Z6RCC4_9GLOM</name>
<dbReference type="AlphaFoldDB" id="A0A2Z6RCC4"/>
<gene>
    <name evidence="1" type="ORF">RclHR1_17280004</name>
</gene>
<organism evidence="1 2">
    <name type="scientific">Rhizophagus clarus</name>
    <dbReference type="NCBI Taxonomy" id="94130"/>
    <lineage>
        <taxon>Eukaryota</taxon>
        <taxon>Fungi</taxon>
        <taxon>Fungi incertae sedis</taxon>
        <taxon>Mucoromycota</taxon>
        <taxon>Glomeromycotina</taxon>
        <taxon>Glomeromycetes</taxon>
        <taxon>Glomerales</taxon>
        <taxon>Glomeraceae</taxon>
        <taxon>Rhizophagus</taxon>
    </lineage>
</organism>
<dbReference type="Proteomes" id="UP000247702">
    <property type="component" value="Unassembled WGS sequence"/>
</dbReference>
<proteinExistence type="predicted"/>
<comment type="caution">
    <text evidence="1">The sequence shown here is derived from an EMBL/GenBank/DDBJ whole genome shotgun (WGS) entry which is preliminary data.</text>
</comment>
<evidence type="ECO:0000313" key="1">
    <source>
        <dbReference type="EMBL" id="GBB90346.1"/>
    </source>
</evidence>
<protein>
    <submittedName>
        <fullName evidence="1">Uncharacterized protein</fullName>
    </submittedName>
</protein>
<keyword evidence="2" id="KW-1185">Reference proteome</keyword>
<dbReference type="EMBL" id="BEXD01000811">
    <property type="protein sequence ID" value="GBB90346.1"/>
    <property type="molecule type" value="Genomic_DNA"/>
</dbReference>
<reference evidence="1 2" key="1">
    <citation type="submission" date="2017-11" db="EMBL/GenBank/DDBJ databases">
        <title>The genome of Rhizophagus clarus HR1 reveals common genetic basis of auxotrophy among arbuscular mycorrhizal fungi.</title>
        <authorList>
            <person name="Kobayashi Y."/>
        </authorList>
    </citation>
    <scope>NUCLEOTIDE SEQUENCE [LARGE SCALE GENOMIC DNA]</scope>
    <source>
        <strain evidence="1 2">HR1</strain>
    </source>
</reference>
<evidence type="ECO:0000313" key="2">
    <source>
        <dbReference type="Proteomes" id="UP000247702"/>
    </source>
</evidence>